<keyword evidence="12" id="KW-0411">Iron-sulfur</keyword>
<keyword evidence="6" id="KW-0547">Nucleotide-binding</keyword>
<keyword evidence="10" id="KW-0067">ATP-binding</keyword>
<keyword evidence="11" id="KW-0408">Iron</keyword>
<keyword evidence="5" id="KW-0479">Metal-binding</keyword>
<evidence type="ECO:0000256" key="18">
    <source>
        <dbReference type="ARBA" id="ARBA00082714"/>
    </source>
</evidence>
<evidence type="ECO:0000313" key="21">
    <source>
        <dbReference type="RefSeq" id="XP_024890585.1"/>
    </source>
</evidence>
<dbReference type="GO" id="GO:1990918">
    <property type="term" value="P:double-strand break repair involved in meiotic recombination"/>
    <property type="evidence" value="ECO:0007669"/>
    <property type="project" value="TreeGrafter"/>
</dbReference>
<evidence type="ECO:0000256" key="10">
    <source>
        <dbReference type="ARBA" id="ARBA00022840"/>
    </source>
</evidence>
<evidence type="ECO:0000256" key="4">
    <source>
        <dbReference type="ARBA" id="ARBA00022485"/>
    </source>
</evidence>
<comment type="subcellular location">
    <subcellularLocation>
        <location evidence="2">Nucleus</location>
    </subcellularLocation>
</comment>
<proteinExistence type="inferred from homology"/>
<dbReference type="InterPro" id="IPR014013">
    <property type="entry name" value="Helic_SF1/SF2_ATP-bd_DinG/Rad3"/>
</dbReference>
<dbReference type="RefSeq" id="XP_024890585.1">
    <property type="nucleotide sequence ID" value="XM_025034817.1"/>
</dbReference>
<evidence type="ECO:0000256" key="16">
    <source>
        <dbReference type="ARBA" id="ARBA00044969"/>
    </source>
</evidence>
<dbReference type="GeneID" id="112466624"/>
<dbReference type="OrthoDB" id="19182at2759"/>
<comment type="cofactor">
    <cofactor evidence="1">
        <name>[4Fe-4S] cluster</name>
        <dbReference type="ChEBI" id="CHEBI:49883"/>
    </cofactor>
</comment>
<evidence type="ECO:0000256" key="7">
    <source>
        <dbReference type="ARBA" id="ARBA00022763"/>
    </source>
</evidence>
<dbReference type="PROSITE" id="PS51193">
    <property type="entry name" value="HELICASE_ATP_BIND_2"/>
    <property type="match status" value="1"/>
</dbReference>
<dbReference type="AlphaFoldDB" id="A0A6J1RCT1"/>
<keyword evidence="14" id="KW-0413">Isomerase</keyword>
<evidence type="ECO:0000256" key="3">
    <source>
        <dbReference type="ARBA" id="ARBA00008792"/>
    </source>
</evidence>
<name>A0A6J1RCT1_9HYME</name>
<evidence type="ECO:0000256" key="12">
    <source>
        <dbReference type="ARBA" id="ARBA00023014"/>
    </source>
</evidence>
<dbReference type="InterPro" id="IPR013020">
    <property type="entry name" value="Rad3/Chl1-like"/>
</dbReference>
<sequence>MIAICVIFAVIGLFVCALLKARLDEWLEDSSMRRLSLKRSGYCNRAQGTLNDPVEISDDDSFDSLNIEENTKACMNVTNHEAANVSNSVTDVAKCNSKHDISDDLGSEEDVTMANVVSENISKNQSMFNWNKSIFATDILHQNVFPESSGTRNAMPEEIPNKRQKLMKDLKSSDDLSCSEDEIMYLSPKKDDSPPQVRIQHERMIAGVKVKFPVKPYPCQMAVMNSLIVGCTKEQNCLLESPTGSGKTLALLCGALAWQEQFSEKIFQGGDGMDTDSPCCNDDSLNENFFLNPSQYFDEEMVDKISSKNKIRRVPKVYYGTRTHKQIEQVVREFKKTAYRHKRMTILSSRKQTCIQQTKKDKNELCNELLDPRKGKTCPYYNDRSRIRGDSAFKSMKTPWDIEDLVSLGKSIDSCPYFGARSLMATAEIIFCPYNYILDPDIRESMQINLKGDIVILDEAHNIEDMCRDAASVNLRDDEITNAVKDCKHLLSKGHEREYAIYDTIQNYLMDIVNFLQNIEVRDNGSDREMISNTWLGMEFRVLLDVNNVGCSRFPNFLAATREAIEDFNKNMKEPEKMILTISQETKRILEHVCLSMQMIVSDILVDDYRMCVIETIELTKNVAPEDTWIKPSFKPKVKVRTMKLICMNPAIVFAPLARTVRSMIVTSGTLTPTTSFQSELGTQFPHIVNPNHIIPKEQVYVRCISRGPKGIALKAVYEKVGTYDFQDELGNLILQVCDSVPYGVLCFFSSYTTMNKIHERWEKLGILKKLSDLKEVFIEPQKNEDLPTVMRNYRRVIEESSSKSFRTACGAILFAVYRGKVAEGIDFSDNEARCVLAIGIPYKPCKNNDINMKMKYNDSKVSKGLLSGSEWYGINAFRAVNQAIGRCVRHIGDWGAVLLVDESFTIRYQSRLNHLPKWIKTSMRCNNDYDLEIELQDFVAMQAARERGEKCIEN</sequence>
<evidence type="ECO:0000256" key="13">
    <source>
        <dbReference type="ARBA" id="ARBA00023204"/>
    </source>
</evidence>
<reference evidence="21" key="1">
    <citation type="submission" date="2025-08" db="UniProtKB">
        <authorList>
            <consortium name="RefSeq"/>
        </authorList>
    </citation>
    <scope>IDENTIFICATION</scope>
    <source>
        <tissue evidence="21">Whole body</tissue>
    </source>
</reference>
<evidence type="ECO:0000256" key="17">
    <source>
        <dbReference type="ARBA" id="ARBA00048954"/>
    </source>
</evidence>
<evidence type="ECO:0000256" key="8">
    <source>
        <dbReference type="ARBA" id="ARBA00022801"/>
    </source>
</evidence>
<keyword evidence="13" id="KW-0234">DNA repair</keyword>
<dbReference type="NCBIfam" id="TIGR00604">
    <property type="entry name" value="rad3"/>
    <property type="match status" value="1"/>
</dbReference>
<comment type="similarity">
    <text evidence="3">Belongs to the DEAD box helicase family. DEAH subfamily.</text>
</comment>
<accession>A0A6J1RCT1</accession>
<keyword evidence="4" id="KW-0004">4Fe-4S</keyword>
<protein>
    <recommendedName>
        <fullName evidence="16">DNA 5'-3' helicase</fullName>
        <ecNumber evidence="16">5.6.2.3</ecNumber>
    </recommendedName>
    <alternativeName>
        <fullName evidence="18">DNA 5'-3' helicase FANCJ</fullName>
    </alternativeName>
</protein>
<dbReference type="GO" id="GO:0005634">
    <property type="term" value="C:nucleus"/>
    <property type="evidence" value="ECO:0007669"/>
    <property type="project" value="UniProtKB-SubCell"/>
</dbReference>
<dbReference type="GO" id="GO:0046872">
    <property type="term" value="F:metal ion binding"/>
    <property type="evidence" value="ECO:0007669"/>
    <property type="project" value="UniProtKB-KW"/>
</dbReference>
<evidence type="ECO:0000259" key="19">
    <source>
        <dbReference type="PROSITE" id="PS51193"/>
    </source>
</evidence>
<evidence type="ECO:0000256" key="14">
    <source>
        <dbReference type="ARBA" id="ARBA00023235"/>
    </source>
</evidence>
<dbReference type="GO" id="GO:0003677">
    <property type="term" value="F:DNA binding"/>
    <property type="evidence" value="ECO:0007669"/>
    <property type="project" value="InterPro"/>
</dbReference>
<dbReference type="PANTHER" id="PTHR11472">
    <property type="entry name" value="DNA REPAIR DEAD HELICASE RAD3/XP-D SUBFAMILY MEMBER"/>
    <property type="match status" value="1"/>
</dbReference>
<dbReference type="InterPro" id="IPR006555">
    <property type="entry name" value="ATP-dep_Helicase_C"/>
</dbReference>
<dbReference type="GO" id="GO:0005524">
    <property type="term" value="F:ATP binding"/>
    <property type="evidence" value="ECO:0007669"/>
    <property type="project" value="UniProtKB-KW"/>
</dbReference>
<dbReference type="GO" id="GO:0051539">
    <property type="term" value="F:4 iron, 4 sulfur cluster binding"/>
    <property type="evidence" value="ECO:0007669"/>
    <property type="project" value="UniProtKB-KW"/>
</dbReference>
<dbReference type="EC" id="5.6.2.3" evidence="16"/>
<dbReference type="SMART" id="SM00488">
    <property type="entry name" value="DEXDc2"/>
    <property type="match status" value="1"/>
</dbReference>
<dbReference type="GO" id="GO:0043139">
    <property type="term" value="F:5'-3' DNA helicase activity"/>
    <property type="evidence" value="ECO:0007669"/>
    <property type="project" value="UniProtKB-EC"/>
</dbReference>
<dbReference type="SMART" id="SM00491">
    <property type="entry name" value="HELICc2"/>
    <property type="match status" value="1"/>
</dbReference>
<evidence type="ECO:0000256" key="6">
    <source>
        <dbReference type="ARBA" id="ARBA00022741"/>
    </source>
</evidence>
<keyword evidence="7" id="KW-0227">DNA damage</keyword>
<dbReference type="Proteomes" id="UP000504618">
    <property type="component" value="Unplaced"/>
</dbReference>
<organism evidence="20 21">
    <name type="scientific">Temnothorax curvispinosus</name>
    <dbReference type="NCBI Taxonomy" id="300111"/>
    <lineage>
        <taxon>Eukaryota</taxon>
        <taxon>Metazoa</taxon>
        <taxon>Ecdysozoa</taxon>
        <taxon>Arthropoda</taxon>
        <taxon>Hexapoda</taxon>
        <taxon>Insecta</taxon>
        <taxon>Pterygota</taxon>
        <taxon>Neoptera</taxon>
        <taxon>Endopterygota</taxon>
        <taxon>Hymenoptera</taxon>
        <taxon>Apocrita</taxon>
        <taxon>Aculeata</taxon>
        <taxon>Formicoidea</taxon>
        <taxon>Formicidae</taxon>
        <taxon>Myrmicinae</taxon>
        <taxon>Temnothorax</taxon>
    </lineage>
</organism>
<dbReference type="CDD" id="cd18788">
    <property type="entry name" value="SF2_C_XPD"/>
    <property type="match status" value="1"/>
</dbReference>
<dbReference type="GO" id="GO:0006289">
    <property type="term" value="P:nucleotide-excision repair"/>
    <property type="evidence" value="ECO:0007669"/>
    <property type="project" value="TreeGrafter"/>
</dbReference>
<gene>
    <name evidence="21" type="primary">LOC112466624</name>
</gene>
<comment type="catalytic activity">
    <reaction evidence="17">
        <text>ATP + H2O = ADP + phosphate + H(+)</text>
        <dbReference type="Rhea" id="RHEA:13065"/>
        <dbReference type="ChEBI" id="CHEBI:15377"/>
        <dbReference type="ChEBI" id="CHEBI:15378"/>
        <dbReference type="ChEBI" id="CHEBI:30616"/>
        <dbReference type="ChEBI" id="CHEBI:43474"/>
        <dbReference type="ChEBI" id="CHEBI:456216"/>
        <dbReference type="EC" id="5.6.2.3"/>
    </reaction>
</comment>
<evidence type="ECO:0000256" key="2">
    <source>
        <dbReference type="ARBA" id="ARBA00004123"/>
    </source>
</evidence>
<keyword evidence="20" id="KW-1185">Reference proteome</keyword>
<dbReference type="GO" id="GO:0016818">
    <property type="term" value="F:hydrolase activity, acting on acid anhydrides, in phosphorus-containing anhydrides"/>
    <property type="evidence" value="ECO:0007669"/>
    <property type="project" value="InterPro"/>
</dbReference>
<evidence type="ECO:0000313" key="20">
    <source>
        <dbReference type="Proteomes" id="UP000504618"/>
    </source>
</evidence>
<dbReference type="Pfam" id="PF06733">
    <property type="entry name" value="DEAD_2"/>
    <property type="match status" value="1"/>
</dbReference>
<dbReference type="CDD" id="cd17970">
    <property type="entry name" value="DEAHc_FancJ"/>
    <property type="match status" value="1"/>
</dbReference>
<dbReference type="InterPro" id="IPR006554">
    <property type="entry name" value="Helicase-like_DEXD_c2"/>
</dbReference>
<feature type="domain" description="Helicase ATP-binding" evidence="19">
    <location>
        <begin position="206"/>
        <end position="513"/>
    </location>
</feature>
<evidence type="ECO:0000256" key="9">
    <source>
        <dbReference type="ARBA" id="ARBA00022806"/>
    </source>
</evidence>
<dbReference type="Gene3D" id="3.40.50.300">
    <property type="entry name" value="P-loop containing nucleotide triphosphate hydrolases"/>
    <property type="match status" value="2"/>
</dbReference>
<evidence type="ECO:0000256" key="5">
    <source>
        <dbReference type="ARBA" id="ARBA00022723"/>
    </source>
</evidence>
<dbReference type="FunFam" id="3.40.50.300:FF:000731">
    <property type="entry name" value="Fanconi anemia group J protein homolog"/>
    <property type="match status" value="1"/>
</dbReference>
<keyword evidence="15" id="KW-0539">Nucleus</keyword>
<keyword evidence="9" id="KW-0347">Helicase</keyword>
<dbReference type="SUPFAM" id="SSF52540">
    <property type="entry name" value="P-loop containing nucleoside triphosphate hydrolases"/>
    <property type="match status" value="2"/>
</dbReference>
<dbReference type="InterPro" id="IPR014001">
    <property type="entry name" value="Helicase_ATP-bd"/>
</dbReference>
<dbReference type="SMART" id="SM00487">
    <property type="entry name" value="DEXDc"/>
    <property type="match status" value="1"/>
</dbReference>
<keyword evidence="8" id="KW-0378">Hydrolase</keyword>
<evidence type="ECO:0000256" key="1">
    <source>
        <dbReference type="ARBA" id="ARBA00001966"/>
    </source>
</evidence>
<dbReference type="InterPro" id="IPR010614">
    <property type="entry name" value="RAD3-like_helicase_DEAD"/>
</dbReference>
<dbReference type="Pfam" id="PF13307">
    <property type="entry name" value="Helicase_C_2"/>
    <property type="match status" value="1"/>
</dbReference>
<dbReference type="InterPro" id="IPR027417">
    <property type="entry name" value="P-loop_NTPase"/>
</dbReference>
<evidence type="ECO:0000256" key="11">
    <source>
        <dbReference type="ARBA" id="ARBA00023004"/>
    </source>
</evidence>
<dbReference type="InterPro" id="IPR045028">
    <property type="entry name" value="DinG/Rad3-like"/>
</dbReference>
<dbReference type="PANTHER" id="PTHR11472:SF47">
    <property type="entry name" value="FANCONI ANEMIA GROUP J PROTEIN"/>
    <property type="match status" value="1"/>
</dbReference>
<evidence type="ECO:0000256" key="15">
    <source>
        <dbReference type="ARBA" id="ARBA00023242"/>
    </source>
</evidence>